<gene>
    <name evidence="2" type="ORF">PFI31113_03831</name>
</gene>
<organism evidence="2 3">
    <name type="scientific">Pandoraea fibrosis</name>
    <dbReference type="NCBI Taxonomy" id="1891094"/>
    <lineage>
        <taxon>Bacteria</taxon>
        <taxon>Pseudomonadati</taxon>
        <taxon>Pseudomonadota</taxon>
        <taxon>Betaproteobacteria</taxon>
        <taxon>Burkholderiales</taxon>
        <taxon>Burkholderiaceae</taxon>
        <taxon>Pandoraea</taxon>
    </lineage>
</organism>
<proteinExistence type="predicted"/>
<evidence type="ECO:0000313" key="3">
    <source>
        <dbReference type="Proteomes" id="UP000382577"/>
    </source>
</evidence>
<dbReference type="RefSeq" id="WP_150600518.1">
    <property type="nucleotide sequence ID" value="NZ_CABPRW010000009.1"/>
</dbReference>
<dbReference type="Pfam" id="PF04233">
    <property type="entry name" value="Phage_Mu_F"/>
    <property type="match status" value="1"/>
</dbReference>
<name>A0A5E4XG14_9BURK</name>
<dbReference type="OrthoDB" id="9813502at2"/>
<feature type="domain" description="Phage head morphogenesis" evidence="1">
    <location>
        <begin position="65"/>
        <end position="193"/>
    </location>
</feature>
<dbReference type="AlphaFoldDB" id="A0A5E4XG14"/>
<sequence>MASKSELSPLPDALRDALLEPADAVEYWRAKRRLSLTFDYAELWEAEHARQFTMAKVLRLDVLSTIHDGIGHAIKNGQTLREFRNGMRPLLEAKGFWGKQEVTDPRSGEVAKIDVPSRLALTYDANLRTSYSAGRWARIERNKDILPFLVYRTMGDALVRPLHAAWEGTALLVDDPWWDEHYTPNGYRCRCRVYATDAAGVAALGKSAPIRTEAPPTEYFEWEDRATGHRSRVPAGIDPGWAYHPGKAASRATAETEFLRRKLSAAPPALARATAADLLADGVNVPTVGDVADDEGNA</sequence>
<accession>A0A5E4XG14</accession>
<dbReference type="InterPro" id="IPR006528">
    <property type="entry name" value="Phage_head_morphogenesis_dom"/>
</dbReference>
<protein>
    <submittedName>
        <fullName evidence="2">Phage head morphogenesis protein</fullName>
    </submittedName>
</protein>
<dbReference type="EMBL" id="CABPRW010000009">
    <property type="protein sequence ID" value="VVE35324.1"/>
    <property type="molecule type" value="Genomic_DNA"/>
</dbReference>
<evidence type="ECO:0000313" key="2">
    <source>
        <dbReference type="EMBL" id="VVE35324.1"/>
    </source>
</evidence>
<dbReference type="Proteomes" id="UP000382577">
    <property type="component" value="Unassembled WGS sequence"/>
</dbReference>
<evidence type="ECO:0000259" key="1">
    <source>
        <dbReference type="Pfam" id="PF04233"/>
    </source>
</evidence>
<reference evidence="2 3" key="1">
    <citation type="submission" date="2019-08" db="EMBL/GenBank/DDBJ databases">
        <authorList>
            <person name="Peeters C."/>
        </authorList>
    </citation>
    <scope>NUCLEOTIDE SEQUENCE [LARGE SCALE GENOMIC DNA]</scope>
    <source>
        <strain evidence="2 3">LMG 31113</strain>
    </source>
</reference>